<gene>
    <name evidence="7" type="ORF">KDK_80330</name>
</gene>
<accession>A0A402AYT7</accession>
<dbReference type="EMBL" id="BIFS01000002">
    <property type="protein sequence ID" value="GCE24233.1"/>
    <property type="molecule type" value="Genomic_DNA"/>
</dbReference>
<dbReference type="InterPro" id="IPR050109">
    <property type="entry name" value="HTH-type_TetR-like_transc_reg"/>
</dbReference>
<reference evidence="8" key="1">
    <citation type="submission" date="2018-12" db="EMBL/GenBank/DDBJ databases">
        <title>Tengunoibacter tsumagoiensis gen. nov., sp. nov., Dictyobacter kobayashii sp. nov., D. alpinus sp. nov., and D. joshuensis sp. nov. and description of Dictyobacteraceae fam. nov. within the order Ktedonobacterales isolated from Tengu-no-mugimeshi.</title>
        <authorList>
            <person name="Wang C.M."/>
            <person name="Zheng Y."/>
            <person name="Sakai Y."/>
            <person name="Toyoda A."/>
            <person name="Minakuchi Y."/>
            <person name="Abe K."/>
            <person name="Yokota A."/>
            <person name="Yabe S."/>
        </authorList>
    </citation>
    <scope>NUCLEOTIDE SEQUENCE [LARGE SCALE GENOMIC DNA]</scope>
    <source>
        <strain evidence="8">Uno11</strain>
    </source>
</reference>
<dbReference type="PRINTS" id="PR00455">
    <property type="entry name" value="HTHTETR"/>
</dbReference>
<evidence type="ECO:0000259" key="6">
    <source>
        <dbReference type="PROSITE" id="PS50977"/>
    </source>
</evidence>
<name>A0A402AYT7_9CHLR</name>
<keyword evidence="3 5" id="KW-0238">DNA-binding</keyword>
<dbReference type="Pfam" id="PF13977">
    <property type="entry name" value="TetR_C_6"/>
    <property type="match status" value="1"/>
</dbReference>
<proteinExistence type="predicted"/>
<keyword evidence="1" id="KW-0678">Repressor</keyword>
<comment type="caution">
    <text evidence="7">The sequence shown here is derived from an EMBL/GenBank/DDBJ whole genome shotgun (WGS) entry which is preliminary data.</text>
</comment>
<dbReference type="PANTHER" id="PTHR30055:SF234">
    <property type="entry name" value="HTH-TYPE TRANSCRIPTIONAL REGULATOR BETI"/>
    <property type="match status" value="1"/>
</dbReference>
<keyword evidence="2" id="KW-0805">Transcription regulation</keyword>
<feature type="DNA-binding region" description="H-T-H motif" evidence="5">
    <location>
        <begin position="36"/>
        <end position="55"/>
    </location>
</feature>
<evidence type="ECO:0000313" key="8">
    <source>
        <dbReference type="Proteomes" id="UP000287188"/>
    </source>
</evidence>
<dbReference type="InterPro" id="IPR036271">
    <property type="entry name" value="Tet_transcr_reg_TetR-rel_C_sf"/>
</dbReference>
<evidence type="ECO:0000256" key="2">
    <source>
        <dbReference type="ARBA" id="ARBA00023015"/>
    </source>
</evidence>
<evidence type="ECO:0000256" key="4">
    <source>
        <dbReference type="ARBA" id="ARBA00023163"/>
    </source>
</evidence>
<dbReference type="PROSITE" id="PS50977">
    <property type="entry name" value="HTH_TETR_2"/>
    <property type="match status" value="1"/>
</dbReference>
<sequence>MATERGTRAMQNDERRRSLVLAAYHLIAEKGLEQLRTRDVAAQAGVNIATLHYHFSGKEDLIQAVVEYVMHIFSTPLPVTPEIVKPTTAWDQLKLMFYGIQYRQQATPELFVVLSELVLRAQRSPAMQPLLKQLDAGWHGYLKQVIGEGVQRQQFRSDLDPETTATEFIVLLKGQFFTVSAAVIRLILSVSCKMWPIGLFIERPDSIPLRTCADAPELFYVVI</sequence>
<evidence type="ECO:0000256" key="3">
    <source>
        <dbReference type="ARBA" id="ARBA00023125"/>
    </source>
</evidence>
<dbReference type="PANTHER" id="PTHR30055">
    <property type="entry name" value="HTH-TYPE TRANSCRIPTIONAL REGULATOR RUTR"/>
    <property type="match status" value="1"/>
</dbReference>
<evidence type="ECO:0000256" key="1">
    <source>
        <dbReference type="ARBA" id="ARBA00022491"/>
    </source>
</evidence>
<evidence type="ECO:0000313" key="7">
    <source>
        <dbReference type="EMBL" id="GCE24233.1"/>
    </source>
</evidence>
<feature type="domain" description="HTH tetR-type" evidence="6">
    <location>
        <begin position="13"/>
        <end position="73"/>
    </location>
</feature>
<protein>
    <recommendedName>
        <fullName evidence="6">HTH tetR-type domain-containing protein</fullName>
    </recommendedName>
</protein>
<keyword evidence="8" id="KW-1185">Reference proteome</keyword>
<dbReference type="GO" id="GO:0003700">
    <property type="term" value="F:DNA-binding transcription factor activity"/>
    <property type="evidence" value="ECO:0007669"/>
    <property type="project" value="TreeGrafter"/>
</dbReference>
<dbReference type="InterPro" id="IPR039538">
    <property type="entry name" value="BetI_C"/>
</dbReference>
<dbReference type="AlphaFoldDB" id="A0A402AYT7"/>
<dbReference type="Proteomes" id="UP000287188">
    <property type="component" value="Unassembled WGS sequence"/>
</dbReference>
<organism evidence="7 8">
    <name type="scientific">Dictyobacter kobayashii</name>
    <dbReference type="NCBI Taxonomy" id="2014872"/>
    <lineage>
        <taxon>Bacteria</taxon>
        <taxon>Bacillati</taxon>
        <taxon>Chloroflexota</taxon>
        <taxon>Ktedonobacteria</taxon>
        <taxon>Ktedonobacterales</taxon>
        <taxon>Dictyobacteraceae</taxon>
        <taxon>Dictyobacter</taxon>
    </lineage>
</organism>
<dbReference type="RefSeq" id="WP_161978023.1">
    <property type="nucleotide sequence ID" value="NZ_BIFS01000002.1"/>
</dbReference>
<keyword evidence="4" id="KW-0804">Transcription</keyword>
<dbReference type="SUPFAM" id="SSF46689">
    <property type="entry name" value="Homeodomain-like"/>
    <property type="match status" value="1"/>
</dbReference>
<dbReference type="InterPro" id="IPR001647">
    <property type="entry name" value="HTH_TetR"/>
</dbReference>
<evidence type="ECO:0000256" key="5">
    <source>
        <dbReference type="PROSITE-ProRule" id="PRU00335"/>
    </source>
</evidence>
<dbReference type="Gene3D" id="1.10.357.10">
    <property type="entry name" value="Tetracycline Repressor, domain 2"/>
    <property type="match status" value="1"/>
</dbReference>
<dbReference type="GO" id="GO:0000976">
    <property type="term" value="F:transcription cis-regulatory region binding"/>
    <property type="evidence" value="ECO:0007669"/>
    <property type="project" value="TreeGrafter"/>
</dbReference>
<dbReference type="SUPFAM" id="SSF48498">
    <property type="entry name" value="Tetracyclin repressor-like, C-terminal domain"/>
    <property type="match status" value="1"/>
</dbReference>
<dbReference type="InterPro" id="IPR009057">
    <property type="entry name" value="Homeodomain-like_sf"/>
</dbReference>
<dbReference type="Pfam" id="PF00440">
    <property type="entry name" value="TetR_N"/>
    <property type="match status" value="1"/>
</dbReference>